<evidence type="ECO:0000259" key="1">
    <source>
        <dbReference type="SMART" id="SM00894"/>
    </source>
</evidence>
<sequence length="97" mass="10763">MRYLIVLLLIAAAWGGYRHFHAPEPVAVMPIAATATPSRAAPTRVLPTPAQSFSCDGRQHCSQMRSCEEATFFIRNCPDTKMDGDHDGVPCETQWCR</sequence>
<reference evidence="2" key="1">
    <citation type="submission" date="2021-12" db="EMBL/GenBank/DDBJ databases">
        <authorList>
            <person name="Ulrich A."/>
        </authorList>
    </citation>
    <scope>NUCLEOTIDE SEQUENCE</scope>
    <source>
        <strain evidence="2">A1P009</strain>
    </source>
</reference>
<dbReference type="Pfam" id="PF05901">
    <property type="entry name" value="Excalibur"/>
    <property type="match status" value="1"/>
</dbReference>
<dbReference type="EMBL" id="JAJQKU010000003">
    <property type="protein sequence ID" value="MCD9097378.1"/>
    <property type="molecule type" value="Genomic_DNA"/>
</dbReference>
<dbReference type="Proteomes" id="UP001430360">
    <property type="component" value="Unassembled WGS sequence"/>
</dbReference>
<protein>
    <submittedName>
        <fullName evidence="2">Excalibur calcium-binding domain-containing protein</fullName>
    </submittedName>
</protein>
<keyword evidence="3" id="KW-1185">Reference proteome</keyword>
<gene>
    <name evidence="2" type="ORF">LTT95_10555</name>
</gene>
<organism evidence="2 3">
    <name type="scientific">Luteimonas fraxinea</name>
    <dbReference type="NCBI Taxonomy" id="2901869"/>
    <lineage>
        <taxon>Bacteria</taxon>
        <taxon>Pseudomonadati</taxon>
        <taxon>Pseudomonadota</taxon>
        <taxon>Gammaproteobacteria</taxon>
        <taxon>Lysobacterales</taxon>
        <taxon>Lysobacteraceae</taxon>
        <taxon>Luteimonas</taxon>
    </lineage>
</organism>
<dbReference type="InterPro" id="IPR008613">
    <property type="entry name" value="Excalibur_Ca-bd_domain"/>
</dbReference>
<evidence type="ECO:0000313" key="2">
    <source>
        <dbReference type="EMBL" id="MCD9097378.1"/>
    </source>
</evidence>
<name>A0ABS8UD29_9GAMM</name>
<reference evidence="2" key="2">
    <citation type="journal article" date="2022" name="Syst. Appl. Microbiol.">
        <title>Physiological and genomic characterisation of Luteimonas fraxinea sp. nov., a bacterial species associated with trees tolerant to ash dieback.</title>
        <authorList>
            <person name="Ulrich K."/>
            <person name="Becker R."/>
            <person name="Behrendt U."/>
            <person name="Kube M."/>
            <person name="Schneck V."/>
            <person name="Ulrich A."/>
        </authorList>
    </citation>
    <scope>NUCLEOTIDE SEQUENCE</scope>
    <source>
        <strain evidence="2">A1P009</strain>
    </source>
</reference>
<proteinExistence type="predicted"/>
<accession>A0ABS8UD29</accession>
<dbReference type="SMART" id="SM00894">
    <property type="entry name" value="Excalibur"/>
    <property type="match status" value="1"/>
</dbReference>
<comment type="caution">
    <text evidence="2">The sequence shown here is derived from an EMBL/GenBank/DDBJ whole genome shotgun (WGS) entry which is preliminary data.</text>
</comment>
<feature type="domain" description="Excalibur calcium-binding" evidence="1">
    <location>
        <begin position="57"/>
        <end position="92"/>
    </location>
</feature>
<evidence type="ECO:0000313" key="3">
    <source>
        <dbReference type="Proteomes" id="UP001430360"/>
    </source>
</evidence>
<dbReference type="RefSeq" id="WP_232136409.1">
    <property type="nucleotide sequence ID" value="NZ_CP089507.1"/>
</dbReference>